<keyword evidence="3" id="KW-1185">Reference proteome</keyword>
<evidence type="ECO:0000256" key="1">
    <source>
        <dbReference type="SAM" id="MobiDB-lite"/>
    </source>
</evidence>
<feature type="region of interest" description="Disordered" evidence="1">
    <location>
        <begin position="1"/>
        <end position="58"/>
    </location>
</feature>
<sequence length="134" mass="14868">MNKSSTLQFRGRLHDRARKGERLTDEEIGEITRESAELAGADSGPTEEVNPQQAQWATQADQILSKPANRISRVDASELHSKEVSHPVFLHMLYGCIGGDADWFGWLQARAFENLPAQGSVASHVQSVADRNER</sequence>
<dbReference type="GeneID" id="25316059"/>
<gene>
    <name evidence="2" type="ORF">T310_3710</name>
</gene>
<organism evidence="2 3">
    <name type="scientific">Rasamsonia emersonii (strain ATCC 16479 / CBS 393.64 / IMI 116815)</name>
    <dbReference type="NCBI Taxonomy" id="1408163"/>
    <lineage>
        <taxon>Eukaryota</taxon>
        <taxon>Fungi</taxon>
        <taxon>Dikarya</taxon>
        <taxon>Ascomycota</taxon>
        <taxon>Pezizomycotina</taxon>
        <taxon>Eurotiomycetes</taxon>
        <taxon>Eurotiomycetidae</taxon>
        <taxon>Eurotiales</taxon>
        <taxon>Trichocomaceae</taxon>
        <taxon>Rasamsonia</taxon>
    </lineage>
</organism>
<accession>A0A0F4YW11</accession>
<dbReference type="AlphaFoldDB" id="A0A0F4YW11"/>
<dbReference type="EMBL" id="LASV01000146">
    <property type="protein sequence ID" value="KKA22275.1"/>
    <property type="molecule type" value="Genomic_DNA"/>
</dbReference>
<reference evidence="2 3" key="1">
    <citation type="submission" date="2015-04" db="EMBL/GenBank/DDBJ databases">
        <authorList>
            <person name="Heijne W.H."/>
            <person name="Fedorova N.D."/>
            <person name="Nierman W.C."/>
            <person name="Vollebregt A.W."/>
            <person name="Zhao Z."/>
            <person name="Wu L."/>
            <person name="Kumar M."/>
            <person name="Stam H."/>
            <person name="van den Berg M.A."/>
            <person name="Pel H.J."/>
        </authorList>
    </citation>
    <scope>NUCLEOTIDE SEQUENCE [LARGE SCALE GENOMIC DNA]</scope>
    <source>
        <strain evidence="2 3">CBS 393.64</strain>
    </source>
</reference>
<comment type="caution">
    <text evidence="2">The sequence shown here is derived from an EMBL/GenBank/DDBJ whole genome shotgun (WGS) entry which is preliminary data.</text>
</comment>
<feature type="compositionally biased region" description="Basic and acidic residues" evidence="1">
    <location>
        <begin position="12"/>
        <end position="36"/>
    </location>
</feature>
<proteinExistence type="predicted"/>
<dbReference type="Proteomes" id="UP000053958">
    <property type="component" value="Unassembled WGS sequence"/>
</dbReference>
<evidence type="ECO:0000313" key="2">
    <source>
        <dbReference type="EMBL" id="KKA22275.1"/>
    </source>
</evidence>
<protein>
    <submittedName>
        <fullName evidence="2">Uncharacterized protein</fullName>
    </submittedName>
</protein>
<dbReference type="RefSeq" id="XP_013328887.1">
    <property type="nucleotide sequence ID" value="XM_013473433.1"/>
</dbReference>
<dbReference type="OrthoDB" id="2799468at2759"/>
<feature type="compositionally biased region" description="Polar residues" evidence="1">
    <location>
        <begin position="49"/>
        <end position="58"/>
    </location>
</feature>
<name>A0A0F4YW11_RASE3</name>
<evidence type="ECO:0000313" key="3">
    <source>
        <dbReference type="Proteomes" id="UP000053958"/>
    </source>
</evidence>